<accession>A0A2N8K9M1</accession>
<dbReference type="GO" id="GO:0016787">
    <property type="term" value="F:hydrolase activity"/>
    <property type="evidence" value="ECO:0007669"/>
    <property type="project" value="UniProtKB-KW"/>
</dbReference>
<feature type="binding site" evidence="8">
    <location>
        <position position="5"/>
    </location>
    <ligand>
        <name>Mg(2+)</name>
        <dbReference type="ChEBI" id="CHEBI:18420"/>
    </ligand>
</feature>
<evidence type="ECO:0000256" key="3">
    <source>
        <dbReference type="ARBA" id="ARBA00022722"/>
    </source>
</evidence>
<keyword evidence="4 8" id="KW-0479">Metal-binding</keyword>
<evidence type="ECO:0000256" key="6">
    <source>
        <dbReference type="ARBA" id="ARBA00022842"/>
    </source>
</evidence>
<organism evidence="10 11">
    <name type="scientific">Achromobacter pulmonis</name>
    <dbReference type="NCBI Taxonomy" id="1389932"/>
    <lineage>
        <taxon>Bacteria</taxon>
        <taxon>Pseudomonadati</taxon>
        <taxon>Pseudomonadota</taxon>
        <taxon>Betaproteobacteria</taxon>
        <taxon>Burkholderiales</taxon>
        <taxon>Alcaligenaceae</taxon>
        <taxon>Achromobacter</taxon>
    </lineage>
</organism>
<evidence type="ECO:0000256" key="5">
    <source>
        <dbReference type="ARBA" id="ARBA00022801"/>
    </source>
</evidence>
<evidence type="ECO:0000313" key="10">
    <source>
        <dbReference type="EMBL" id="PND30145.1"/>
    </source>
</evidence>
<dbReference type="InterPro" id="IPR002716">
    <property type="entry name" value="PIN_dom"/>
</dbReference>
<evidence type="ECO:0000313" key="11">
    <source>
        <dbReference type="Proteomes" id="UP000235994"/>
    </source>
</evidence>
<proteinExistence type="inferred from homology"/>
<keyword evidence="8" id="KW-0800">Toxin</keyword>
<keyword evidence="6 8" id="KW-0460">Magnesium</keyword>
<dbReference type="InterPro" id="IPR050556">
    <property type="entry name" value="Type_II_TA_system_RNase"/>
</dbReference>
<reference evidence="10 11" key="1">
    <citation type="submission" date="2018-01" db="EMBL/GenBank/DDBJ databases">
        <title>The draft genome of an aniline degradation strain ANB-1.</title>
        <authorList>
            <person name="Zhang L."/>
            <person name="Jiang J."/>
        </authorList>
    </citation>
    <scope>NUCLEOTIDE SEQUENCE [LARGE SCALE GENOMIC DNA]</scope>
    <source>
        <strain evidence="10 11">ANB-1</strain>
    </source>
</reference>
<dbReference type="AlphaFoldDB" id="A0A2N8K9M1"/>
<evidence type="ECO:0000256" key="1">
    <source>
        <dbReference type="ARBA" id="ARBA00001946"/>
    </source>
</evidence>
<gene>
    <name evidence="8" type="primary">vapC</name>
    <name evidence="10" type="ORF">C1I89_31005</name>
</gene>
<dbReference type="Proteomes" id="UP000235994">
    <property type="component" value="Unassembled WGS sequence"/>
</dbReference>
<sequence>MIVLDTNVISELWKASPAAQVLAWMDAQAIETLHLSAITVAELRFGLRVMPDSKRRTIFLERLEHELLPLFAGRIVPFDLDASRAYAELMVRARKAGKTIGLADGYIAASAMAHGLIVATRDVAPFETAGLAVINPWNEPHSPGQP</sequence>
<dbReference type="HAMAP" id="MF_00265">
    <property type="entry name" value="VapC_Nob1"/>
    <property type="match status" value="1"/>
</dbReference>
<feature type="domain" description="PIN" evidence="9">
    <location>
        <begin position="2"/>
        <end position="124"/>
    </location>
</feature>
<dbReference type="InterPro" id="IPR029060">
    <property type="entry name" value="PIN-like_dom_sf"/>
</dbReference>
<dbReference type="EMBL" id="POQS01000011">
    <property type="protein sequence ID" value="PND30145.1"/>
    <property type="molecule type" value="Genomic_DNA"/>
</dbReference>
<keyword evidence="5 8" id="KW-0378">Hydrolase</keyword>
<comment type="cofactor">
    <cofactor evidence="1 8">
        <name>Mg(2+)</name>
        <dbReference type="ChEBI" id="CHEBI:18420"/>
    </cofactor>
</comment>
<comment type="similarity">
    <text evidence="7 8">Belongs to the PINc/VapC protein family.</text>
</comment>
<keyword evidence="11" id="KW-1185">Reference proteome</keyword>
<evidence type="ECO:0000256" key="4">
    <source>
        <dbReference type="ARBA" id="ARBA00022723"/>
    </source>
</evidence>
<dbReference type="GO" id="GO:0004540">
    <property type="term" value="F:RNA nuclease activity"/>
    <property type="evidence" value="ECO:0007669"/>
    <property type="project" value="InterPro"/>
</dbReference>
<dbReference type="GO" id="GO:0090729">
    <property type="term" value="F:toxin activity"/>
    <property type="evidence" value="ECO:0007669"/>
    <property type="project" value="UniProtKB-KW"/>
</dbReference>
<dbReference type="PANTHER" id="PTHR33653">
    <property type="entry name" value="RIBONUCLEASE VAPC2"/>
    <property type="match status" value="1"/>
</dbReference>
<dbReference type="GO" id="GO:0000287">
    <property type="term" value="F:magnesium ion binding"/>
    <property type="evidence" value="ECO:0007669"/>
    <property type="project" value="UniProtKB-UniRule"/>
</dbReference>
<dbReference type="RefSeq" id="WP_102776096.1">
    <property type="nucleotide sequence ID" value="NZ_POQS01000011.1"/>
</dbReference>
<comment type="function">
    <text evidence="8">Toxic component of a toxin-antitoxin (TA) system. An RNase.</text>
</comment>
<name>A0A2N8K9M1_9BURK</name>
<evidence type="ECO:0000256" key="2">
    <source>
        <dbReference type="ARBA" id="ARBA00022649"/>
    </source>
</evidence>
<dbReference type="CDD" id="cd18731">
    <property type="entry name" value="PIN_NgFitB-like"/>
    <property type="match status" value="1"/>
</dbReference>
<dbReference type="EC" id="3.1.-.-" evidence="8"/>
<dbReference type="InterPro" id="IPR022907">
    <property type="entry name" value="VapC_family"/>
</dbReference>
<dbReference type="Pfam" id="PF01850">
    <property type="entry name" value="PIN"/>
    <property type="match status" value="1"/>
</dbReference>
<protein>
    <recommendedName>
        <fullName evidence="8">Ribonuclease VapC</fullName>
        <shortName evidence="8">RNase VapC</shortName>
        <ecNumber evidence="8">3.1.-.-</ecNumber>
    </recommendedName>
    <alternativeName>
        <fullName evidence="8">Toxin VapC</fullName>
    </alternativeName>
</protein>
<evidence type="ECO:0000256" key="7">
    <source>
        <dbReference type="ARBA" id="ARBA00038093"/>
    </source>
</evidence>
<keyword evidence="2 8" id="KW-1277">Toxin-antitoxin system</keyword>
<comment type="caution">
    <text evidence="10">The sequence shown here is derived from an EMBL/GenBank/DDBJ whole genome shotgun (WGS) entry which is preliminary data.</text>
</comment>
<evidence type="ECO:0000259" key="9">
    <source>
        <dbReference type="Pfam" id="PF01850"/>
    </source>
</evidence>
<dbReference type="Gene3D" id="3.40.50.1010">
    <property type="entry name" value="5'-nuclease"/>
    <property type="match status" value="1"/>
</dbReference>
<dbReference type="SUPFAM" id="SSF88723">
    <property type="entry name" value="PIN domain-like"/>
    <property type="match status" value="1"/>
</dbReference>
<evidence type="ECO:0000256" key="8">
    <source>
        <dbReference type="HAMAP-Rule" id="MF_00265"/>
    </source>
</evidence>
<feature type="binding site" evidence="8">
    <location>
        <position position="104"/>
    </location>
    <ligand>
        <name>Mg(2+)</name>
        <dbReference type="ChEBI" id="CHEBI:18420"/>
    </ligand>
</feature>
<dbReference type="PANTHER" id="PTHR33653:SF1">
    <property type="entry name" value="RIBONUCLEASE VAPC2"/>
    <property type="match status" value="1"/>
</dbReference>
<keyword evidence="3 8" id="KW-0540">Nuclease</keyword>